<protein>
    <submittedName>
        <fullName evidence="1">Uncharacterized protein</fullName>
    </submittedName>
</protein>
<sequence>MSRLCPTKFVGVLSRDVGIKLNWVTILNTSALYILLKSSGVIPKIIPEGFLVTCFKDSRSQLWSTEGLNKVAINT</sequence>
<proteinExistence type="predicted"/>
<evidence type="ECO:0000313" key="1">
    <source>
        <dbReference type="EMBL" id="OTG10494.1"/>
    </source>
</evidence>
<reference evidence="2" key="1">
    <citation type="journal article" date="2017" name="Nature">
        <title>The sunflower genome provides insights into oil metabolism, flowering and Asterid evolution.</title>
        <authorList>
            <person name="Badouin H."/>
            <person name="Gouzy J."/>
            <person name="Grassa C.J."/>
            <person name="Murat F."/>
            <person name="Staton S.E."/>
            <person name="Cottret L."/>
            <person name="Lelandais-Briere C."/>
            <person name="Owens G.L."/>
            <person name="Carrere S."/>
            <person name="Mayjonade B."/>
            <person name="Legrand L."/>
            <person name="Gill N."/>
            <person name="Kane N.C."/>
            <person name="Bowers J.E."/>
            <person name="Hubner S."/>
            <person name="Bellec A."/>
            <person name="Berard A."/>
            <person name="Berges H."/>
            <person name="Blanchet N."/>
            <person name="Boniface M.C."/>
            <person name="Brunel D."/>
            <person name="Catrice O."/>
            <person name="Chaidir N."/>
            <person name="Claudel C."/>
            <person name="Donnadieu C."/>
            <person name="Faraut T."/>
            <person name="Fievet G."/>
            <person name="Helmstetter N."/>
            <person name="King M."/>
            <person name="Knapp S.J."/>
            <person name="Lai Z."/>
            <person name="Le Paslier M.C."/>
            <person name="Lippi Y."/>
            <person name="Lorenzon L."/>
            <person name="Mandel J.R."/>
            <person name="Marage G."/>
            <person name="Marchand G."/>
            <person name="Marquand E."/>
            <person name="Bret-Mestries E."/>
            <person name="Morien E."/>
            <person name="Nambeesan S."/>
            <person name="Nguyen T."/>
            <person name="Pegot-Espagnet P."/>
            <person name="Pouilly N."/>
            <person name="Raftis F."/>
            <person name="Sallet E."/>
            <person name="Schiex T."/>
            <person name="Thomas J."/>
            <person name="Vandecasteele C."/>
            <person name="Vares D."/>
            <person name="Vear F."/>
            <person name="Vautrin S."/>
            <person name="Crespi M."/>
            <person name="Mangin B."/>
            <person name="Burke J.M."/>
            <person name="Salse J."/>
            <person name="Munos S."/>
            <person name="Vincourt P."/>
            <person name="Rieseberg L.H."/>
            <person name="Langlade N.B."/>
        </authorList>
    </citation>
    <scope>NUCLEOTIDE SEQUENCE [LARGE SCALE GENOMIC DNA]</scope>
    <source>
        <strain evidence="2">cv. SF193</strain>
    </source>
</reference>
<keyword evidence="2" id="KW-1185">Reference proteome</keyword>
<dbReference type="AlphaFoldDB" id="A0A251THY0"/>
<dbReference type="InParanoid" id="A0A251THY0"/>
<dbReference type="Proteomes" id="UP000215914">
    <property type="component" value="Chromosome 10"/>
</dbReference>
<organism evidence="1 2">
    <name type="scientific">Helianthus annuus</name>
    <name type="common">Common sunflower</name>
    <dbReference type="NCBI Taxonomy" id="4232"/>
    <lineage>
        <taxon>Eukaryota</taxon>
        <taxon>Viridiplantae</taxon>
        <taxon>Streptophyta</taxon>
        <taxon>Embryophyta</taxon>
        <taxon>Tracheophyta</taxon>
        <taxon>Spermatophyta</taxon>
        <taxon>Magnoliopsida</taxon>
        <taxon>eudicotyledons</taxon>
        <taxon>Gunneridae</taxon>
        <taxon>Pentapetalae</taxon>
        <taxon>asterids</taxon>
        <taxon>campanulids</taxon>
        <taxon>Asterales</taxon>
        <taxon>Asteraceae</taxon>
        <taxon>Asteroideae</taxon>
        <taxon>Heliantheae alliance</taxon>
        <taxon>Heliantheae</taxon>
        <taxon>Helianthus</taxon>
    </lineage>
</organism>
<gene>
    <name evidence="1" type="ORF">HannXRQ_Chr10g0288191</name>
</gene>
<evidence type="ECO:0000313" key="2">
    <source>
        <dbReference type="Proteomes" id="UP000215914"/>
    </source>
</evidence>
<accession>A0A251THY0</accession>
<dbReference type="EMBL" id="CM007899">
    <property type="protein sequence ID" value="OTG10494.1"/>
    <property type="molecule type" value="Genomic_DNA"/>
</dbReference>
<name>A0A251THY0_HELAN</name>